<accession>A0A2T7NEY2</accession>
<organism evidence="1 2">
    <name type="scientific">Pomacea canaliculata</name>
    <name type="common">Golden apple snail</name>
    <dbReference type="NCBI Taxonomy" id="400727"/>
    <lineage>
        <taxon>Eukaryota</taxon>
        <taxon>Metazoa</taxon>
        <taxon>Spiralia</taxon>
        <taxon>Lophotrochozoa</taxon>
        <taxon>Mollusca</taxon>
        <taxon>Gastropoda</taxon>
        <taxon>Caenogastropoda</taxon>
        <taxon>Architaenioglossa</taxon>
        <taxon>Ampullarioidea</taxon>
        <taxon>Ampullariidae</taxon>
        <taxon>Pomacea</taxon>
    </lineage>
</organism>
<evidence type="ECO:0000313" key="1">
    <source>
        <dbReference type="EMBL" id="PVD19747.1"/>
    </source>
</evidence>
<dbReference type="InterPro" id="IPR014848">
    <property type="entry name" value="Rgp1"/>
</dbReference>
<comment type="caution">
    <text evidence="1">The sequence shown here is derived from an EMBL/GenBank/DDBJ whole genome shotgun (WGS) entry which is preliminary data.</text>
</comment>
<reference evidence="1 2" key="1">
    <citation type="submission" date="2018-04" db="EMBL/GenBank/DDBJ databases">
        <title>The genome of golden apple snail Pomacea canaliculata provides insight into stress tolerance and invasive adaptation.</title>
        <authorList>
            <person name="Liu C."/>
            <person name="Liu B."/>
            <person name="Ren Y."/>
            <person name="Zhang Y."/>
            <person name="Wang H."/>
            <person name="Li S."/>
            <person name="Jiang F."/>
            <person name="Yin L."/>
            <person name="Zhang G."/>
            <person name="Qian W."/>
            <person name="Fan W."/>
        </authorList>
    </citation>
    <scope>NUCLEOTIDE SEQUENCE [LARGE SCALE GENOMIC DNA]</scope>
    <source>
        <strain evidence="1">SZHN2017</strain>
        <tissue evidence="1">Muscle</tissue>
    </source>
</reference>
<name>A0A2T7NEY2_POMCA</name>
<dbReference type="Pfam" id="PF08737">
    <property type="entry name" value="Rgp1"/>
    <property type="match status" value="2"/>
</dbReference>
<protein>
    <recommendedName>
        <fullName evidence="3">Arrestin C-terminal-like domain-containing protein</fullName>
    </recommendedName>
</protein>
<dbReference type="OrthoDB" id="1918at2759"/>
<proteinExistence type="predicted"/>
<dbReference type="STRING" id="400727.A0A2T7NEY2"/>
<dbReference type="Proteomes" id="UP000245119">
    <property type="component" value="Linkage Group LG13"/>
</dbReference>
<gene>
    <name evidence="1" type="ORF">C0Q70_20238</name>
</gene>
<keyword evidence="2" id="KW-1185">Reference proteome</keyword>
<dbReference type="PANTHER" id="PTHR12507">
    <property type="entry name" value="REDUCED GROWTH PHENOTYPE 1 RGP1, YEAST -RELATED"/>
    <property type="match status" value="1"/>
</dbReference>
<evidence type="ECO:0000313" key="2">
    <source>
        <dbReference type="Proteomes" id="UP000245119"/>
    </source>
</evidence>
<evidence type="ECO:0008006" key="3">
    <source>
        <dbReference type="Google" id="ProtNLM"/>
    </source>
</evidence>
<dbReference type="EMBL" id="PZQS01000013">
    <property type="protein sequence ID" value="PVD19747.1"/>
    <property type="molecule type" value="Genomic_DNA"/>
</dbReference>
<sequence length="412" mass="45741">MIEVSARLPRGPVFLAGETLRCEIVFTNISRDNDLEVDTVAWSSVQLICQCSVSESRVQLPRTQIMSAEEASSTGCDTSFVPNKGERGLTVLCTKPKILFCDLKLQPGESRTFEYEDAIPTDAPPSFRGQAVKYSYKFIIGTQRPGSATKLLRIPFRVMVMPGLNDLSVYNETDEIRPSNPFLHNQGKENSVLDIALQVMATVTARKAPHSYNITNVKGKVAKFMLFKQAFKLGEDIVGIFDFSEGTVPCVQFSVTLQSEEQISEECRRKPGQGSAITSYVKQQEMCLHTVRTYINLPIPLTATPAFMTDIVCQRWRLHFEFVTSLSAISSAQDLAANAEQGGQWRGPATLDVETMVWDLPIKVFPTNPLHASSRKNPSRLCRVRPAAAILGSEPKISAVSEDCLQEDWHSI</sequence>
<dbReference type="AlphaFoldDB" id="A0A2T7NEY2"/>